<comment type="caution">
    <text evidence="2">The sequence shown here is derived from an EMBL/GenBank/DDBJ whole genome shotgun (WGS) entry which is preliminary data.</text>
</comment>
<feature type="transmembrane region" description="Helical" evidence="1">
    <location>
        <begin position="28"/>
        <end position="47"/>
    </location>
</feature>
<keyword evidence="3" id="KW-1185">Reference proteome</keyword>
<reference evidence="2 3" key="1">
    <citation type="submission" date="2019-12" db="EMBL/GenBank/DDBJ databases">
        <title>Paenibacillus sp. nov. sp. isolated from soil.</title>
        <authorList>
            <person name="Kim J."/>
            <person name="Jeong S.E."/>
            <person name="Jung H.S."/>
            <person name="Jeon C.O."/>
        </authorList>
    </citation>
    <scope>NUCLEOTIDE SEQUENCE [LARGE SCALE GENOMIC DNA]</scope>
    <source>
        <strain evidence="2 3">5J-6</strain>
    </source>
</reference>
<dbReference type="Proteomes" id="UP000481087">
    <property type="component" value="Unassembled WGS sequence"/>
</dbReference>
<proteinExistence type="predicted"/>
<dbReference type="NCBIfam" id="NF041644">
    <property type="entry name" value="CBO0543_fam"/>
    <property type="match status" value="1"/>
</dbReference>
<gene>
    <name evidence="2" type="ORF">GQF01_30105</name>
</gene>
<keyword evidence="1" id="KW-1133">Transmembrane helix</keyword>
<sequence length="197" mass="23273">MPNDIEELNVKESRLELDYWLQHDVFSFQWWIIVIINVLFVALLLILMDRKRTLSTVLTFMTGFIIVGAVDQVGKFFDLWRYPHQLIPFTENLNAVDFFVIPSIFAYMYQKFSTWKSFLIAIVVASLVISYVGEPIFVSLDMYELVRWSYWKSFFVLVGIAILMKGVVDLTQSSVLHFDVDRELVIDFKHRNKKKIR</sequence>
<dbReference type="InterPro" id="IPR048147">
    <property type="entry name" value="CBO0543-like"/>
</dbReference>
<feature type="transmembrane region" description="Helical" evidence="1">
    <location>
        <begin position="118"/>
        <end position="138"/>
    </location>
</feature>
<keyword evidence="1" id="KW-0812">Transmembrane</keyword>
<feature type="transmembrane region" description="Helical" evidence="1">
    <location>
        <begin position="150"/>
        <end position="168"/>
    </location>
</feature>
<dbReference type="AlphaFoldDB" id="A0A6L8V832"/>
<accession>A0A6L8V832</accession>
<evidence type="ECO:0000313" key="2">
    <source>
        <dbReference type="EMBL" id="MZQ86364.1"/>
    </source>
</evidence>
<feature type="transmembrane region" description="Helical" evidence="1">
    <location>
        <begin position="93"/>
        <end position="109"/>
    </location>
</feature>
<evidence type="ECO:0000313" key="3">
    <source>
        <dbReference type="Proteomes" id="UP000481087"/>
    </source>
</evidence>
<dbReference type="EMBL" id="WTUZ01000039">
    <property type="protein sequence ID" value="MZQ86364.1"/>
    <property type="molecule type" value="Genomic_DNA"/>
</dbReference>
<feature type="transmembrane region" description="Helical" evidence="1">
    <location>
        <begin position="54"/>
        <end position="73"/>
    </location>
</feature>
<dbReference type="RefSeq" id="WP_161410781.1">
    <property type="nucleotide sequence ID" value="NZ_WTUZ01000039.1"/>
</dbReference>
<organism evidence="2 3">
    <name type="scientific">Paenibacillus silvestris</name>
    <dbReference type="NCBI Taxonomy" id="2606219"/>
    <lineage>
        <taxon>Bacteria</taxon>
        <taxon>Bacillati</taxon>
        <taxon>Bacillota</taxon>
        <taxon>Bacilli</taxon>
        <taxon>Bacillales</taxon>
        <taxon>Paenibacillaceae</taxon>
        <taxon>Paenibacillus</taxon>
    </lineage>
</organism>
<protein>
    <submittedName>
        <fullName evidence="2">Uncharacterized protein</fullName>
    </submittedName>
</protein>
<keyword evidence="1" id="KW-0472">Membrane</keyword>
<name>A0A6L8V832_9BACL</name>
<evidence type="ECO:0000256" key="1">
    <source>
        <dbReference type="SAM" id="Phobius"/>
    </source>
</evidence>